<proteinExistence type="predicted"/>
<dbReference type="EMBL" id="CP030926">
    <property type="protein sequence ID" value="AXN39879.1"/>
    <property type="molecule type" value="Genomic_DNA"/>
</dbReference>
<keyword evidence="3" id="KW-1185">Reference proteome</keyword>
<evidence type="ECO:0000256" key="1">
    <source>
        <dbReference type="SAM" id="MobiDB-lite"/>
    </source>
</evidence>
<feature type="compositionally biased region" description="Polar residues" evidence="1">
    <location>
        <begin position="113"/>
        <end position="139"/>
    </location>
</feature>
<feature type="region of interest" description="Disordered" evidence="1">
    <location>
        <begin position="112"/>
        <end position="157"/>
    </location>
</feature>
<gene>
    <name evidence="2" type="ORF">DTO10_16925</name>
</gene>
<evidence type="ECO:0000313" key="2">
    <source>
        <dbReference type="EMBL" id="AXN39879.1"/>
    </source>
</evidence>
<evidence type="ECO:0000313" key="3">
    <source>
        <dbReference type="Proteomes" id="UP000260457"/>
    </source>
</evidence>
<sequence length="269" mass="29941">MHYLAEHQSFSTTQELNSAIYTHIKRNTYELNDTDRLTLKAIARYAVKFAGAAHLKATTLAGLIEKSEKTARRALAKLAELGIVKKIATARKVNGGKGANIIVILPPGESEPGLQNTAGDQSSLSSRQVGAKPTESNAEPTKIVNEPSDSINPLKNKNLKDTSIPASALKKALPSDMYDAMSIYFEAEDIYKYYGILLRAKRSIKRDLMIEDNPEPFVTTWHNAILKAKQGKIRNLSDYLYRAWQEATSKASREIYAKENHIYDWIGGE</sequence>
<accession>A0ABM6XN97</accession>
<protein>
    <submittedName>
        <fullName evidence="2">Helix-turn-helix domain-containing protein</fullName>
    </submittedName>
</protein>
<organism evidence="2 3">
    <name type="scientific">Peribacillus butanolivorans</name>
    <dbReference type="NCBI Taxonomy" id="421767"/>
    <lineage>
        <taxon>Bacteria</taxon>
        <taxon>Bacillati</taxon>
        <taxon>Bacillota</taxon>
        <taxon>Bacilli</taxon>
        <taxon>Bacillales</taxon>
        <taxon>Bacillaceae</taxon>
        <taxon>Peribacillus</taxon>
    </lineage>
</organism>
<dbReference type="RefSeq" id="WP_116821600.1">
    <property type="nucleotide sequence ID" value="NZ_CP030926.1"/>
</dbReference>
<reference evidence="2 3" key="1">
    <citation type="submission" date="2018-07" db="EMBL/GenBank/DDBJ databases">
        <title>The molecular basis for the intramolecular migration of carboxyl group in the catabolism of para-hydroxybenzoate via gentisate.</title>
        <authorList>
            <person name="Zhao H."/>
            <person name="Xu Y."/>
            <person name="Lin S."/>
            <person name="Spain J.C."/>
            <person name="Zhou N.-Y."/>
        </authorList>
    </citation>
    <scope>NUCLEOTIDE SEQUENCE [LARGE SCALE GENOMIC DNA]</scope>
    <source>
        <strain evidence="2 3">PHB-7a</strain>
    </source>
</reference>
<name>A0ABM6XN97_9BACI</name>
<dbReference type="Proteomes" id="UP000260457">
    <property type="component" value="Chromosome"/>
</dbReference>
<dbReference type="Pfam" id="PF13730">
    <property type="entry name" value="HTH_36"/>
    <property type="match status" value="1"/>
</dbReference>